<dbReference type="RefSeq" id="WP_279651588.1">
    <property type="nucleotide sequence ID" value="NZ_CP122539.1"/>
</dbReference>
<keyword evidence="4" id="KW-1185">Reference proteome</keyword>
<evidence type="ECO:0000313" key="4">
    <source>
        <dbReference type="Proteomes" id="UP001232001"/>
    </source>
</evidence>
<proteinExistence type="predicted"/>
<feature type="compositionally biased region" description="Basic and acidic residues" evidence="1">
    <location>
        <begin position="178"/>
        <end position="188"/>
    </location>
</feature>
<sequence length="230" mass="26721">MKALVHKPRNEIVLTNARVVQKKTSQGMVLEDNRHTSLKIAQLNSDDSDEEYKPPGHGKQKRFSFRTGLAEKVIKKTAHRRKHYHKKKYKSVYTCPACRRPLGFVKKGISKLNLTKFSYTSKHGNLKSQRALTLDHYPPWAGRLRKLESRKATDEEMKDDYNDVNRLRALCKKCNESHQYESKKHIDYESDEDEEGYMTDSDESENKGEYSPFRYKKDDDDDMGGDGITA</sequence>
<organism evidence="3 4">
    <name type="scientific">Tenacibaculum tangerinum</name>
    <dbReference type="NCBI Taxonomy" id="3038772"/>
    <lineage>
        <taxon>Bacteria</taxon>
        <taxon>Pseudomonadati</taxon>
        <taxon>Bacteroidota</taxon>
        <taxon>Flavobacteriia</taxon>
        <taxon>Flavobacteriales</taxon>
        <taxon>Flavobacteriaceae</taxon>
        <taxon>Tenacibaculum</taxon>
    </lineage>
</organism>
<dbReference type="InterPro" id="IPR026835">
    <property type="entry name" value="YqcG_C"/>
</dbReference>
<reference evidence="3 4" key="1">
    <citation type="submission" date="2023-04" db="EMBL/GenBank/DDBJ databases">
        <title>Tenacibaculum tangerinum sp. nov., isolated from sea tidal flat of South Korea.</title>
        <authorList>
            <person name="Lee S.H."/>
            <person name="Kim J.-J."/>
        </authorList>
    </citation>
    <scope>NUCLEOTIDE SEQUENCE [LARGE SCALE GENOMIC DNA]</scope>
    <source>
        <strain evidence="3 4">GRR-S3-23</strain>
    </source>
</reference>
<evidence type="ECO:0000313" key="3">
    <source>
        <dbReference type="EMBL" id="WGH75714.1"/>
    </source>
</evidence>
<feature type="region of interest" description="Disordered" evidence="1">
    <location>
        <begin position="178"/>
        <end position="230"/>
    </location>
</feature>
<dbReference type="Pfam" id="PF14410">
    <property type="entry name" value="GH-E"/>
    <property type="match status" value="1"/>
</dbReference>
<gene>
    <name evidence="3" type="ORF">P8625_00700</name>
</gene>
<protein>
    <submittedName>
        <fullName evidence="3">GH-E family nuclease</fullName>
    </submittedName>
</protein>
<evidence type="ECO:0000259" key="2">
    <source>
        <dbReference type="Pfam" id="PF14410"/>
    </source>
</evidence>
<name>A0ABY8L2Q0_9FLAO</name>
<evidence type="ECO:0000256" key="1">
    <source>
        <dbReference type="SAM" id="MobiDB-lite"/>
    </source>
</evidence>
<feature type="domain" description="Toxin YqcG C-terminal" evidence="2">
    <location>
        <begin position="128"/>
        <end position="181"/>
    </location>
</feature>
<feature type="compositionally biased region" description="Acidic residues" evidence="1">
    <location>
        <begin position="189"/>
        <end position="203"/>
    </location>
</feature>
<dbReference type="EMBL" id="CP122539">
    <property type="protein sequence ID" value="WGH75714.1"/>
    <property type="molecule type" value="Genomic_DNA"/>
</dbReference>
<dbReference type="Proteomes" id="UP001232001">
    <property type="component" value="Chromosome"/>
</dbReference>
<accession>A0ABY8L2Q0</accession>
<dbReference type="Gene3D" id="1.10.30.50">
    <property type="match status" value="1"/>
</dbReference>